<dbReference type="RefSeq" id="WP_162487086.1">
    <property type="nucleotide sequence ID" value="NZ_CABVPR010000029.1"/>
</dbReference>
<dbReference type="EMBL" id="CP069483">
    <property type="protein sequence ID" value="QRO80826.1"/>
    <property type="molecule type" value="Genomic_DNA"/>
</dbReference>
<proteinExistence type="predicted"/>
<gene>
    <name evidence="1" type="ORF">I6K02_18250</name>
</gene>
<evidence type="ECO:0000313" key="2">
    <source>
        <dbReference type="Proteomes" id="UP000625568"/>
    </source>
</evidence>
<reference evidence="1 2" key="1">
    <citation type="submission" date="2021-02" db="EMBL/GenBank/DDBJ databases">
        <title>FDA dAtabase for Regulatory Grade micrObial Sequences (FDA-ARGOS): Supporting development and validation of Infectious Disease Dx tests.</title>
        <authorList>
            <person name="Minogue T."/>
            <person name="Wolcott M."/>
            <person name="Wasieloski L."/>
            <person name="Aguilar W."/>
            <person name="Moore D."/>
            <person name="Jaissle J."/>
            <person name="Tallon L."/>
            <person name="Sadzewicz L."/>
            <person name="Zhao X."/>
            <person name="Boylan J."/>
            <person name="Ott S."/>
            <person name="Bowen H."/>
            <person name="Vavikolanu K."/>
            <person name="Mehta A."/>
            <person name="Aluvathingal J."/>
            <person name="Nadendla S."/>
            <person name="Yan Y."/>
            <person name="Sichtig H."/>
        </authorList>
    </citation>
    <scope>NUCLEOTIDE SEQUENCE [LARGE SCALE GENOMIC DNA]</scope>
    <source>
        <strain evidence="1 2">FDAARGOS_1272</strain>
    </source>
</reference>
<dbReference type="Proteomes" id="UP000625568">
    <property type="component" value="Chromosome 2"/>
</dbReference>
<organism evidence="1 2">
    <name type="scientific">Burkholderia dolosa</name>
    <dbReference type="NCBI Taxonomy" id="152500"/>
    <lineage>
        <taxon>Bacteria</taxon>
        <taxon>Pseudomonadati</taxon>
        <taxon>Pseudomonadota</taxon>
        <taxon>Betaproteobacteria</taxon>
        <taxon>Burkholderiales</taxon>
        <taxon>Burkholderiaceae</taxon>
        <taxon>Burkholderia</taxon>
        <taxon>Burkholderia cepacia complex</taxon>
    </lineage>
</organism>
<keyword evidence="2" id="KW-1185">Reference proteome</keyword>
<protein>
    <submittedName>
        <fullName evidence="1">Uncharacterized protein</fullName>
    </submittedName>
</protein>
<accession>A0A892ICY6</accession>
<evidence type="ECO:0000313" key="1">
    <source>
        <dbReference type="EMBL" id="QRO80826.1"/>
    </source>
</evidence>
<dbReference type="GeneID" id="93130223"/>
<sequence length="87" mass="9510">MIGLDEGDVLVDALVDDVIEGRAWVGPTDPNKYGECATSVSIPVARAALAKTQYTYYLRPYEYSESNAATLWLRLECCRPETHAAAG</sequence>
<dbReference type="AlphaFoldDB" id="A0A892ICY6"/>
<name>A0A892ICY6_9BURK</name>